<name>A0A8R7TJV1_TRIUA</name>
<dbReference type="Proteomes" id="UP000015106">
    <property type="component" value="Chromosome 2"/>
</dbReference>
<reference evidence="2" key="1">
    <citation type="journal article" date="2013" name="Nature">
        <title>Draft genome of the wheat A-genome progenitor Triticum urartu.</title>
        <authorList>
            <person name="Ling H.Q."/>
            <person name="Zhao S."/>
            <person name="Liu D."/>
            <person name="Wang J."/>
            <person name="Sun H."/>
            <person name="Zhang C."/>
            <person name="Fan H."/>
            <person name="Li D."/>
            <person name="Dong L."/>
            <person name="Tao Y."/>
            <person name="Gao C."/>
            <person name="Wu H."/>
            <person name="Li Y."/>
            <person name="Cui Y."/>
            <person name="Guo X."/>
            <person name="Zheng S."/>
            <person name="Wang B."/>
            <person name="Yu K."/>
            <person name="Liang Q."/>
            <person name="Yang W."/>
            <person name="Lou X."/>
            <person name="Chen J."/>
            <person name="Feng M."/>
            <person name="Jian J."/>
            <person name="Zhang X."/>
            <person name="Luo G."/>
            <person name="Jiang Y."/>
            <person name="Liu J."/>
            <person name="Wang Z."/>
            <person name="Sha Y."/>
            <person name="Zhang B."/>
            <person name="Wu H."/>
            <person name="Tang D."/>
            <person name="Shen Q."/>
            <person name="Xue P."/>
            <person name="Zou S."/>
            <person name="Wang X."/>
            <person name="Liu X."/>
            <person name="Wang F."/>
            <person name="Yang Y."/>
            <person name="An X."/>
            <person name="Dong Z."/>
            <person name="Zhang K."/>
            <person name="Zhang X."/>
            <person name="Luo M.C."/>
            <person name="Dvorak J."/>
            <person name="Tong Y."/>
            <person name="Wang J."/>
            <person name="Yang H."/>
            <person name="Li Z."/>
            <person name="Wang D."/>
            <person name="Zhang A."/>
            <person name="Wang J."/>
        </authorList>
    </citation>
    <scope>NUCLEOTIDE SEQUENCE</scope>
    <source>
        <strain evidence="2">cv. G1812</strain>
    </source>
</reference>
<sequence>ARRQRGPAQALVVLVGLRLEPTHVPAGRYLPAELVVAEVERGQLLQLRQRRRHAAVDPVAAHVEEQQVLWHLHAG</sequence>
<dbReference type="AlphaFoldDB" id="A0A8R7TJV1"/>
<dbReference type="EnsemblPlants" id="TuG1812G0200003813.01.T01">
    <property type="protein sequence ID" value="TuG1812G0200003813.01.T01.cds466986"/>
    <property type="gene ID" value="TuG1812G0200003813.01"/>
</dbReference>
<dbReference type="Gramene" id="TuG1812G0200003813.01.T01">
    <property type="protein sequence ID" value="TuG1812G0200003813.01.T01.cds466986"/>
    <property type="gene ID" value="TuG1812G0200003813.01"/>
</dbReference>
<organism evidence="1 2">
    <name type="scientific">Triticum urartu</name>
    <name type="common">Red wild einkorn</name>
    <name type="synonym">Crithodium urartu</name>
    <dbReference type="NCBI Taxonomy" id="4572"/>
    <lineage>
        <taxon>Eukaryota</taxon>
        <taxon>Viridiplantae</taxon>
        <taxon>Streptophyta</taxon>
        <taxon>Embryophyta</taxon>
        <taxon>Tracheophyta</taxon>
        <taxon>Spermatophyta</taxon>
        <taxon>Magnoliopsida</taxon>
        <taxon>Liliopsida</taxon>
        <taxon>Poales</taxon>
        <taxon>Poaceae</taxon>
        <taxon>BOP clade</taxon>
        <taxon>Pooideae</taxon>
        <taxon>Triticodae</taxon>
        <taxon>Triticeae</taxon>
        <taxon>Triticinae</taxon>
        <taxon>Triticum</taxon>
    </lineage>
</organism>
<evidence type="ECO:0000313" key="2">
    <source>
        <dbReference type="Proteomes" id="UP000015106"/>
    </source>
</evidence>
<proteinExistence type="predicted"/>
<reference evidence="1" key="2">
    <citation type="submission" date="2018-03" db="EMBL/GenBank/DDBJ databases">
        <title>The Triticum urartu genome reveals the dynamic nature of wheat genome evolution.</title>
        <authorList>
            <person name="Ling H."/>
            <person name="Ma B."/>
            <person name="Shi X."/>
            <person name="Liu H."/>
            <person name="Dong L."/>
            <person name="Sun H."/>
            <person name="Cao Y."/>
            <person name="Gao Q."/>
            <person name="Zheng S."/>
            <person name="Li Y."/>
            <person name="Yu Y."/>
            <person name="Du H."/>
            <person name="Qi M."/>
            <person name="Li Y."/>
            <person name="Yu H."/>
            <person name="Cui Y."/>
            <person name="Wang N."/>
            <person name="Chen C."/>
            <person name="Wu H."/>
            <person name="Zhao Y."/>
            <person name="Zhang J."/>
            <person name="Li Y."/>
            <person name="Zhou W."/>
            <person name="Zhang B."/>
            <person name="Hu W."/>
            <person name="Eijk M."/>
            <person name="Tang J."/>
            <person name="Witsenboer H."/>
            <person name="Zhao S."/>
            <person name="Li Z."/>
            <person name="Zhang A."/>
            <person name="Wang D."/>
            <person name="Liang C."/>
        </authorList>
    </citation>
    <scope>NUCLEOTIDE SEQUENCE [LARGE SCALE GENOMIC DNA]</scope>
    <source>
        <strain evidence="1">cv. G1812</strain>
    </source>
</reference>
<accession>A0A8R7TJV1</accession>
<evidence type="ECO:0000313" key="1">
    <source>
        <dbReference type="EnsemblPlants" id="TuG1812G0200003813.01.T01.cds466986"/>
    </source>
</evidence>
<keyword evidence="2" id="KW-1185">Reference proteome</keyword>
<protein>
    <submittedName>
        <fullName evidence="1">Uncharacterized protein</fullName>
    </submittedName>
</protein>
<reference evidence="1" key="3">
    <citation type="submission" date="2022-06" db="UniProtKB">
        <authorList>
            <consortium name="EnsemblPlants"/>
        </authorList>
    </citation>
    <scope>IDENTIFICATION</scope>
</reference>